<dbReference type="RefSeq" id="WP_285343348.1">
    <property type="nucleotide sequence ID" value="NZ_JASITI010000021.1"/>
</dbReference>
<evidence type="ECO:0000313" key="2">
    <source>
        <dbReference type="EMBL" id="MDK9497608.1"/>
    </source>
</evidence>
<dbReference type="Proteomes" id="UP001223390">
    <property type="component" value="Unassembled WGS sequence"/>
</dbReference>
<evidence type="ECO:0000313" key="3">
    <source>
        <dbReference type="Proteomes" id="UP001223390"/>
    </source>
</evidence>
<sequence length="42" mass="4147">MRATAGDGTPKFYKGGAGIHGPVDGPSIQVGNSGWGTITSIS</sequence>
<comment type="caution">
    <text evidence="2">The sequence shown here is derived from an EMBL/GenBank/DDBJ whole genome shotgun (WGS) entry which is preliminary data.</text>
</comment>
<dbReference type="EMBL" id="JASITI010000021">
    <property type="protein sequence ID" value="MDK9497608.1"/>
    <property type="molecule type" value="Genomic_DNA"/>
</dbReference>
<reference evidence="2 3" key="1">
    <citation type="submission" date="2023-05" db="EMBL/GenBank/DDBJ databases">
        <title>Sequencing and Assembly of Streptomyces sp. NP73.</title>
        <authorList>
            <person name="Konwar A.N."/>
            <person name="Saikia K."/>
            <person name="Thakur D."/>
        </authorList>
    </citation>
    <scope>NUCLEOTIDE SEQUENCE [LARGE SCALE GENOMIC DNA]</scope>
    <source>
        <strain evidence="2 3">NP73</strain>
    </source>
</reference>
<proteinExistence type="predicted"/>
<gene>
    <name evidence="2" type="ORF">QEZ40_002549</name>
</gene>
<accession>A0ABT7GVZ8</accession>
<keyword evidence="3" id="KW-1185">Reference proteome</keyword>
<name>A0ABT7GVZ8_9ACTN</name>
<protein>
    <submittedName>
        <fullName evidence="2">Uncharacterized protein</fullName>
    </submittedName>
</protein>
<organism evidence="2 3">
    <name type="scientific">Streptomyces katrae</name>
    <dbReference type="NCBI Taxonomy" id="68223"/>
    <lineage>
        <taxon>Bacteria</taxon>
        <taxon>Bacillati</taxon>
        <taxon>Actinomycetota</taxon>
        <taxon>Actinomycetes</taxon>
        <taxon>Kitasatosporales</taxon>
        <taxon>Streptomycetaceae</taxon>
        <taxon>Streptomyces</taxon>
    </lineage>
</organism>
<feature type="compositionally biased region" description="Polar residues" evidence="1">
    <location>
        <begin position="29"/>
        <end position="42"/>
    </location>
</feature>
<evidence type="ECO:0000256" key="1">
    <source>
        <dbReference type="SAM" id="MobiDB-lite"/>
    </source>
</evidence>
<feature type="region of interest" description="Disordered" evidence="1">
    <location>
        <begin position="1"/>
        <end position="42"/>
    </location>
</feature>